<dbReference type="AlphaFoldDB" id="A0A5J4X2G9"/>
<proteinExistence type="predicted"/>
<protein>
    <submittedName>
        <fullName evidence="2">Uncharacterized protein</fullName>
    </submittedName>
</protein>
<dbReference type="EMBL" id="SNRW01000426">
    <property type="protein sequence ID" value="KAA6401203.1"/>
    <property type="molecule type" value="Genomic_DNA"/>
</dbReference>
<reference evidence="2 3" key="1">
    <citation type="submission" date="2019-03" db="EMBL/GenBank/DDBJ databases">
        <title>Single cell metagenomics reveals metabolic interactions within the superorganism composed of flagellate Streblomastix strix and complex community of Bacteroidetes bacteria on its surface.</title>
        <authorList>
            <person name="Treitli S.C."/>
            <person name="Kolisko M."/>
            <person name="Husnik F."/>
            <person name="Keeling P."/>
            <person name="Hampl V."/>
        </authorList>
    </citation>
    <scope>NUCLEOTIDE SEQUENCE [LARGE SCALE GENOMIC DNA]</scope>
    <source>
        <strain evidence="2">ST1C</strain>
    </source>
</reference>
<feature type="region of interest" description="Disordered" evidence="1">
    <location>
        <begin position="96"/>
        <end position="117"/>
    </location>
</feature>
<accession>A0A5J4X2G9</accession>
<evidence type="ECO:0000313" key="3">
    <source>
        <dbReference type="Proteomes" id="UP000324800"/>
    </source>
</evidence>
<sequence length="117" mass="12950">MAAEINVRSAVTETPKAHNLITLGDLEQTMTRGRKDIQNSPFAGWQNVLTATPLDQKLLFFSPITSCKQQTSLNAENNAEKSATVCNRSAVPVEELSQIQDSNSDKQDENIFLEEVK</sequence>
<evidence type="ECO:0000256" key="1">
    <source>
        <dbReference type="SAM" id="MobiDB-lite"/>
    </source>
</evidence>
<organism evidence="2 3">
    <name type="scientific">Streblomastix strix</name>
    <dbReference type="NCBI Taxonomy" id="222440"/>
    <lineage>
        <taxon>Eukaryota</taxon>
        <taxon>Metamonada</taxon>
        <taxon>Preaxostyla</taxon>
        <taxon>Oxymonadida</taxon>
        <taxon>Streblomastigidae</taxon>
        <taxon>Streblomastix</taxon>
    </lineage>
</organism>
<dbReference type="Proteomes" id="UP000324800">
    <property type="component" value="Unassembled WGS sequence"/>
</dbReference>
<gene>
    <name evidence="2" type="ORF">EZS28_003264</name>
</gene>
<name>A0A5J4X2G9_9EUKA</name>
<evidence type="ECO:0000313" key="2">
    <source>
        <dbReference type="EMBL" id="KAA6401203.1"/>
    </source>
</evidence>
<feature type="compositionally biased region" description="Basic and acidic residues" evidence="1">
    <location>
        <begin position="103"/>
        <end position="117"/>
    </location>
</feature>
<comment type="caution">
    <text evidence="2">The sequence shown here is derived from an EMBL/GenBank/DDBJ whole genome shotgun (WGS) entry which is preliminary data.</text>
</comment>